<reference evidence="4" key="1">
    <citation type="journal article" date="2019" name="Int. J. Syst. Evol. Microbiol.">
        <title>The Global Catalogue of Microorganisms (GCM) 10K type strain sequencing project: providing services to taxonomists for standard genome sequencing and annotation.</title>
        <authorList>
            <consortium name="The Broad Institute Genomics Platform"/>
            <consortium name="The Broad Institute Genome Sequencing Center for Infectious Disease"/>
            <person name="Wu L."/>
            <person name="Ma J."/>
        </authorList>
    </citation>
    <scope>NUCLEOTIDE SEQUENCE [LARGE SCALE GENOMIC DNA]</scope>
    <source>
        <strain evidence="4">CECT 8531</strain>
    </source>
</reference>
<comment type="caution">
    <text evidence="3">The sequence shown here is derived from an EMBL/GenBank/DDBJ whole genome shotgun (WGS) entry which is preliminary data.</text>
</comment>
<feature type="signal peptide" evidence="2">
    <location>
        <begin position="1"/>
        <end position="24"/>
    </location>
</feature>
<sequence>MTRDVIIAGLAATLVFSLSSANVAATETTDSPPASSTAEKSKKITDRKHPDYVRCRTEPVLGSNAKKRRVCLTNKQWAEVSRDGNAMARDMVESGTSRPNQGN</sequence>
<feature type="compositionally biased region" description="Polar residues" evidence="1">
    <location>
        <begin position="23"/>
        <end position="38"/>
    </location>
</feature>
<gene>
    <name evidence="3" type="ORF">ACFOWX_02135</name>
</gene>
<evidence type="ECO:0000256" key="1">
    <source>
        <dbReference type="SAM" id="MobiDB-lite"/>
    </source>
</evidence>
<evidence type="ECO:0000313" key="4">
    <source>
        <dbReference type="Proteomes" id="UP001595887"/>
    </source>
</evidence>
<keyword evidence="2" id="KW-0732">Signal</keyword>
<feature type="region of interest" description="Disordered" evidence="1">
    <location>
        <begin position="82"/>
        <end position="103"/>
    </location>
</feature>
<organism evidence="3 4">
    <name type="scientific">Sphingorhabdus arenilitoris</name>
    <dbReference type="NCBI Taxonomy" id="1490041"/>
    <lineage>
        <taxon>Bacteria</taxon>
        <taxon>Pseudomonadati</taxon>
        <taxon>Pseudomonadota</taxon>
        <taxon>Alphaproteobacteria</taxon>
        <taxon>Sphingomonadales</taxon>
        <taxon>Sphingomonadaceae</taxon>
        <taxon>Sphingorhabdus</taxon>
    </lineage>
</organism>
<protein>
    <submittedName>
        <fullName evidence="3">Uncharacterized protein</fullName>
    </submittedName>
</protein>
<dbReference type="RefSeq" id="WP_381420811.1">
    <property type="nucleotide sequence ID" value="NZ_JBHSDH010000010.1"/>
</dbReference>
<feature type="compositionally biased region" description="Polar residues" evidence="1">
    <location>
        <begin position="94"/>
        <end position="103"/>
    </location>
</feature>
<feature type="compositionally biased region" description="Basic and acidic residues" evidence="1">
    <location>
        <begin position="39"/>
        <end position="50"/>
    </location>
</feature>
<feature type="region of interest" description="Disordered" evidence="1">
    <location>
        <begin position="23"/>
        <end position="50"/>
    </location>
</feature>
<name>A0ABV8RCY1_9SPHN</name>
<accession>A0ABV8RCY1</accession>
<evidence type="ECO:0000256" key="2">
    <source>
        <dbReference type="SAM" id="SignalP"/>
    </source>
</evidence>
<feature type="chain" id="PRO_5047460496" evidence="2">
    <location>
        <begin position="25"/>
        <end position="103"/>
    </location>
</feature>
<proteinExistence type="predicted"/>
<dbReference type="EMBL" id="JBHSDH010000010">
    <property type="protein sequence ID" value="MFC4291207.1"/>
    <property type="molecule type" value="Genomic_DNA"/>
</dbReference>
<evidence type="ECO:0000313" key="3">
    <source>
        <dbReference type="EMBL" id="MFC4291207.1"/>
    </source>
</evidence>
<dbReference type="Proteomes" id="UP001595887">
    <property type="component" value="Unassembled WGS sequence"/>
</dbReference>
<keyword evidence="4" id="KW-1185">Reference proteome</keyword>